<dbReference type="PANTHER" id="PTHR43642:SF1">
    <property type="entry name" value="HYBRID SIGNAL TRANSDUCTION HISTIDINE KINASE G"/>
    <property type="match status" value="1"/>
</dbReference>
<evidence type="ECO:0000256" key="1">
    <source>
        <dbReference type="ARBA" id="ARBA00000085"/>
    </source>
</evidence>
<dbReference type="InterPro" id="IPR029016">
    <property type="entry name" value="GAF-like_dom_sf"/>
</dbReference>
<dbReference type="InterPro" id="IPR011009">
    <property type="entry name" value="Kinase-like_dom_sf"/>
</dbReference>
<dbReference type="PRINTS" id="PR00344">
    <property type="entry name" value="BCTRLSENSOR"/>
</dbReference>
<evidence type="ECO:0000259" key="4">
    <source>
        <dbReference type="PROSITE" id="PS50011"/>
    </source>
</evidence>
<dbReference type="InterPro" id="IPR004358">
    <property type="entry name" value="Sig_transdc_His_kin-like_C"/>
</dbReference>
<keyword evidence="7" id="KW-1185">Reference proteome</keyword>
<dbReference type="InterPro" id="IPR003594">
    <property type="entry name" value="HATPase_dom"/>
</dbReference>
<dbReference type="eggNOG" id="COG4191">
    <property type="taxonomic scope" value="Bacteria"/>
</dbReference>
<dbReference type="Pfam" id="PF02518">
    <property type="entry name" value="HATPase_c"/>
    <property type="match status" value="1"/>
</dbReference>
<dbReference type="SUPFAM" id="SSF52540">
    <property type="entry name" value="P-loop containing nucleoside triphosphate hydrolases"/>
    <property type="match status" value="1"/>
</dbReference>
<dbReference type="Pfam" id="PF13191">
    <property type="entry name" value="AAA_16"/>
    <property type="match status" value="1"/>
</dbReference>
<dbReference type="CDD" id="cd14014">
    <property type="entry name" value="STKc_PknB_like"/>
    <property type="match status" value="1"/>
</dbReference>
<dbReference type="InterPro" id="IPR003018">
    <property type="entry name" value="GAF"/>
</dbReference>
<dbReference type="SMART" id="SM00065">
    <property type="entry name" value="GAF"/>
    <property type="match status" value="1"/>
</dbReference>
<dbReference type="InterPro" id="IPR036890">
    <property type="entry name" value="HATPase_C_sf"/>
</dbReference>
<evidence type="ECO:0000313" key="6">
    <source>
        <dbReference type="EMBL" id="CAN92835.1"/>
    </source>
</evidence>
<keyword evidence="6" id="KW-0808">Transferase</keyword>
<dbReference type="InterPro" id="IPR000719">
    <property type="entry name" value="Prot_kinase_dom"/>
</dbReference>
<feature type="domain" description="Protein kinase" evidence="4">
    <location>
        <begin position="7"/>
        <end position="270"/>
    </location>
</feature>
<dbReference type="Gene3D" id="3.40.50.300">
    <property type="entry name" value="P-loop containing nucleotide triphosphate hydrolases"/>
    <property type="match status" value="1"/>
</dbReference>
<dbReference type="InterPro" id="IPR041664">
    <property type="entry name" value="AAA_16"/>
</dbReference>
<gene>
    <name evidence="6" type="ordered locus">sce2676</name>
</gene>
<evidence type="ECO:0000256" key="3">
    <source>
        <dbReference type="SAM" id="MobiDB-lite"/>
    </source>
</evidence>
<dbReference type="eggNOG" id="COG0515">
    <property type="taxonomic scope" value="Bacteria"/>
</dbReference>
<dbReference type="HOGENOM" id="CLU_000445_34_2_7"/>
<reference evidence="6 7" key="1">
    <citation type="journal article" date="2007" name="Nat. Biotechnol.">
        <title>Complete genome sequence of the myxobacterium Sorangium cellulosum.</title>
        <authorList>
            <person name="Schneiker S."/>
            <person name="Perlova O."/>
            <person name="Kaiser O."/>
            <person name="Gerth K."/>
            <person name="Alici A."/>
            <person name="Altmeyer M.O."/>
            <person name="Bartels D."/>
            <person name="Bekel T."/>
            <person name="Beyer S."/>
            <person name="Bode E."/>
            <person name="Bode H.B."/>
            <person name="Bolten C.J."/>
            <person name="Choudhuri J.V."/>
            <person name="Doss S."/>
            <person name="Elnakady Y.A."/>
            <person name="Frank B."/>
            <person name="Gaigalat L."/>
            <person name="Goesmann A."/>
            <person name="Groeger C."/>
            <person name="Gross F."/>
            <person name="Jelsbak L."/>
            <person name="Jelsbak L."/>
            <person name="Kalinowski J."/>
            <person name="Kegler C."/>
            <person name="Knauber T."/>
            <person name="Konietzny S."/>
            <person name="Kopp M."/>
            <person name="Krause L."/>
            <person name="Krug D."/>
            <person name="Linke B."/>
            <person name="Mahmud T."/>
            <person name="Martinez-Arias R."/>
            <person name="McHardy A.C."/>
            <person name="Merai M."/>
            <person name="Meyer F."/>
            <person name="Mormann S."/>
            <person name="Munoz-Dorado J."/>
            <person name="Perez J."/>
            <person name="Pradella S."/>
            <person name="Rachid S."/>
            <person name="Raddatz G."/>
            <person name="Rosenau F."/>
            <person name="Rueckert C."/>
            <person name="Sasse F."/>
            <person name="Scharfe M."/>
            <person name="Schuster S.C."/>
            <person name="Suen G."/>
            <person name="Treuner-Lange A."/>
            <person name="Velicer G.J."/>
            <person name="Vorholter F.-J."/>
            <person name="Weissman K.J."/>
            <person name="Welch R.D."/>
            <person name="Wenzel S.C."/>
            <person name="Whitworth D.E."/>
            <person name="Wilhelm S."/>
            <person name="Wittmann C."/>
            <person name="Bloecker H."/>
            <person name="Puehler A."/>
            <person name="Mueller R."/>
        </authorList>
    </citation>
    <scope>NUCLEOTIDE SEQUENCE [LARGE SCALE GENOMIC DNA]</scope>
    <source>
        <strain evidence="7">So ce56</strain>
    </source>
</reference>
<dbReference type="KEGG" id="scl:sce2676"/>
<dbReference type="Pfam" id="PF01590">
    <property type="entry name" value="GAF"/>
    <property type="match status" value="1"/>
</dbReference>
<dbReference type="InterPro" id="IPR005467">
    <property type="entry name" value="His_kinase_dom"/>
</dbReference>
<dbReference type="PROSITE" id="PS50109">
    <property type="entry name" value="HIS_KIN"/>
    <property type="match status" value="1"/>
</dbReference>
<dbReference type="Gene3D" id="1.10.287.130">
    <property type="match status" value="1"/>
</dbReference>
<feature type="compositionally biased region" description="Low complexity" evidence="3">
    <location>
        <begin position="1784"/>
        <end position="1802"/>
    </location>
</feature>
<dbReference type="OrthoDB" id="5521237at2"/>
<dbReference type="EMBL" id="AM746676">
    <property type="protein sequence ID" value="CAN92835.1"/>
    <property type="molecule type" value="Genomic_DNA"/>
</dbReference>
<proteinExistence type="predicted"/>
<dbReference type="EC" id="2.7.13.3" evidence="2"/>
<protein>
    <recommendedName>
        <fullName evidence="2">histidine kinase</fullName>
        <ecNumber evidence="2">2.7.13.3</ecNumber>
    </recommendedName>
</protein>
<name>A9GA96_SORC5</name>
<dbReference type="Gene3D" id="3.30.200.20">
    <property type="entry name" value="Phosphorylase Kinase, domain 1"/>
    <property type="match status" value="1"/>
</dbReference>
<feature type="domain" description="Histidine kinase" evidence="5">
    <location>
        <begin position="1533"/>
        <end position="1785"/>
    </location>
</feature>
<dbReference type="SUPFAM" id="SSF55874">
    <property type="entry name" value="ATPase domain of HSP90 chaperone/DNA topoisomerase II/histidine kinase"/>
    <property type="match status" value="1"/>
</dbReference>
<comment type="catalytic activity">
    <reaction evidence="1">
        <text>ATP + protein L-histidine = ADP + protein N-phospho-L-histidine.</text>
        <dbReference type="EC" id="2.7.13.3"/>
    </reaction>
</comment>
<dbReference type="eggNOG" id="COG3899">
    <property type="taxonomic scope" value="Bacteria"/>
</dbReference>
<dbReference type="InterPro" id="IPR053159">
    <property type="entry name" value="Hybrid_Histidine_Kinase"/>
</dbReference>
<evidence type="ECO:0000256" key="2">
    <source>
        <dbReference type="ARBA" id="ARBA00012438"/>
    </source>
</evidence>
<accession>A9GA96</accession>
<dbReference type="PROSITE" id="PS50011">
    <property type="entry name" value="PROTEIN_KINASE_DOM"/>
    <property type="match status" value="1"/>
</dbReference>
<dbReference type="RefSeq" id="WP_012235308.1">
    <property type="nucleotide sequence ID" value="NC_010162.1"/>
</dbReference>
<dbReference type="SMART" id="SM00387">
    <property type="entry name" value="HATPase_c"/>
    <property type="match status" value="1"/>
</dbReference>
<dbReference type="PANTHER" id="PTHR43642">
    <property type="entry name" value="HYBRID SIGNAL TRANSDUCTION HISTIDINE KINASE G"/>
    <property type="match status" value="1"/>
</dbReference>
<dbReference type="eggNOG" id="COG2203">
    <property type="taxonomic scope" value="Bacteria"/>
</dbReference>
<dbReference type="SUPFAM" id="SSF55781">
    <property type="entry name" value="GAF domain-like"/>
    <property type="match status" value="1"/>
</dbReference>
<dbReference type="STRING" id="448385.sce2676"/>
<dbReference type="Proteomes" id="UP000002139">
    <property type="component" value="Chromosome"/>
</dbReference>
<dbReference type="BioCyc" id="SCEL448385:SCE_RS13720-MONOMER"/>
<keyword evidence="6" id="KW-0418">Kinase</keyword>
<dbReference type="GO" id="GO:0004673">
    <property type="term" value="F:protein histidine kinase activity"/>
    <property type="evidence" value="ECO:0007669"/>
    <property type="project" value="UniProtKB-EC"/>
</dbReference>
<dbReference type="InterPro" id="IPR027417">
    <property type="entry name" value="P-loop_NTPase"/>
</dbReference>
<feature type="region of interest" description="Disordered" evidence="3">
    <location>
        <begin position="1784"/>
        <end position="1813"/>
    </location>
</feature>
<sequence length="1813" mass="199009">MLTISGYQATDTIYESGSSRVYRGRRAGDGRAVILKLLRSDYPSQTELTRYRHEYAVLRDLDAPGVVRALDLCRHENGLLLVLEDFGGRSLAHHLHHLQRRPLDAADFVRLAIQITSALREVHGSGIIHKDINPSNIVVNRETGVAKIIDFGISTRLSREELSIKSPAVLEGTLAYISPEQTGRMNRSLDHRTDFYSLGATFYELLTGAPPFSATDAMELVHCHVARDPAPPRARCPGVPEVLSDLVMKLMAKAAEGRYQSAAGLLHDLEECERRLAATGEIAPFPLGRADASGELRIPQQLYGREREVQALLEAFDRAARGGAELMLIAGYSGIGKSALAHELYKPITEARGYFVAGKYDQLQRSTPYTAITSAFRDLVRQIVAEPEAQFALWRSKIKAALGANGQVLVDVIPEIERIVGDQPAVQALGPAESQNRFVRVLQNFVRVFCDAERPLAIFLDDLQWADAASLRVIELLMTDAKLRGLLVIGAYRDNEVGAAHPLSAALAGLRREGAVGRVREISPGPLGAEMVCRMLADALRADAAAVMPLAALVTRKTGGNPFFVNEFLRTLHNTGCLRYDAGLAAWTWDVEHIESRNITDNVVDLMIGKLRELPADTQRALMSASCLGNRFDLGRLAVIREETRAEAHRHLAPALQEGLLVPLSPMEPAAPDDLAAPLVFPDYRFLHDRVQQAAYAMIEDGERSGLHADIGRLLLRSLGGRAPEEKVFDVVYHLNRGADLLSDAAEQRRLAELNLLAGRRALLSAAFDAARGYFARGLSLLPASAWQSDPALMSALHVGAAEAACMNADWGAMKELVDAALCEIHDVMNRSKLYELLILYHHTQAEFRKAVDIAVEALAQLGETFPASPGMQDFLDAYTKTTKQVAEIGFERLGQLAPMTEAPKQAALVILRRAIHASYFAAPEMLGLFICRALDLTMDHGESPLSSYAFAAFSVLVNAGVGDIATGSRFGELAIAVHRRRDEPFYKASVYNFYYGLSRHFYRPARESQAPLIEGYLSYAENGDAESAAYCLINAFVCGAVSGQNLLDLEAMFDRHIEEVFRFKQEQVINQLSVWRQVIRNLTGRSEHAAKIKGEFFDAEQALPGLYATKNFNTVNYIHTAQAMLYFVFGEYELAYKHAAETEPTLGASTGKVFTPLHTFYYSLAMTALYPAASPEDKARYRAKLSENQAKLEALSATCASNFLHRYLLVEAELARIDGRAAEALDLYDRAIASASEHDYVNEAAVACELAGRFWLAQGREKLARVYLADASYHYDLWGAARKAQDLEERYPQLAAREAHPPRSSEIAPSRTFVTTSTLGASRLDLRTVLKAAQAISGEIVLDRLLAKLLSVAMENAGAQRGCLVLRDSDGLRIEAEVDWTDGRDEPRFPGLPLDKAAAHERPLLWAAIVQYVARTGQCVVLSDASTDRQFQRDDYVAQRCPRSVLCTPITHHNGLYGAIYLENNTATGTFTQDRLELLSMLSSQMAISIENAKLYTGVEQKVRERTAELEQAHATIVRLEREAVENQMAGGFAHEMRNALSGAAMVLESVTQGGETLCAKNAARLGELFDLLKGDIPEGKIKAVIAHLGDIEEAEETLDSVLRMVGDCTERALSVTNRILEYSKLGVALAGNEVVSLRRVVESVAARHRDEFARQGVSVELDLRGGSAVVGYESHFDSIVSNIVLNARDALLLVGDGRDRRMRVETVDEGELQVLTISDNAGGISSDDLSKIFQPFFSTKPTTGVGLGLSFVSRLVAMYRGTIDVESAAERGTTFVVRLPSAAPHQQPQQPQRPQPAGAPVDRFDLNLSGN</sequence>
<dbReference type="Gene3D" id="3.30.450.40">
    <property type="match status" value="1"/>
</dbReference>
<dbReference type="SUPFAM" id="SSF56112">
    <property type="entry name" value="Protein kinase-like (PK-like)"/>
    <property type="match status" value="1"/>
</dbReference>
<dbReference type="Gene3D" id="3.30.565.10">
    <property type="entry name" value="Histidine kinase-like ATPase, C-terminal domain"/>
    <property type="match status" value="1"/>
</dbReference>
<dbReference type="Pfam" id="PF00069">
    <property type="entry name" value="Pkinase"/>
    <property type="match status" value="1"/>
</dbReference>
<evidence type="ECO:0000259" key="5">
    <source>
        <dbReference type="PROSITE" id="PS50109"/>
    </source>
</evidence>
<organism evidence="6 7">
    <name type="scientific">Sorangium cellulosum (strain So ce56)</name>
    <name type="common">Polyangium cellulosum (strain So ce56)</name>
    <dbReference type="NCBI Taxonomy" id="448385"/>
    <lineage>
        <taxon>Bacteria</taxon>
        <taxon>Pseudomonadati</taxon>
        <taxon>Myxococcota</taxon>
        <taxon>Polyangia</taxon>
        <taxon>Polyangiales</taxon>
        <taxon>Polyangiaceae</taxon>
        <taxon>Sorangium</taxon>
    </lineage>
</organism>
<dbReference type="Gene3D" id="1.10.510.10">
    <property type="entry name" value="Transferase(Phosphotransferase) domain 1"/>
    <property type="match status" value="1"/>
</dbReference>
<dbReference type="GO" id="GO:0005524">
    <property type="term" value="F:ATP binding"/>
    <property type="evidence" value="ECO:0007669"/>
    <property type="project" value="InterPro"/>
</dbReference>
<dbReference type="CDD" id="cd00009">
    <property type="entry name" value="AAA"/>
    <property type="match status" value="1"/>
</dbReference>
<evidence type="ECO:0000313" key="7">
    <source>
        <dbReference type="Proteomes" id="UP000002139"/>
    </source>
</evidence>